<evidence type="ECO:0000256" key="5">
    <source>
        <dbReference type="ARBA" id="ARBA00023134"/>
    </source>
</evidence>
<dbReference type="Proteomes" id="UP001642464">
    <property type="component" value="Unassembled WGS sequence"/>
</dbReference>
<dbReference type="Gene3D" id="1.20.1280.290">
    <property type="match status" value="2"/>
</dbReference>
<feature type="region of interest" description="Disordered" evidence="6">
    <location>
        <begin position="489"/>
        <end position="529"/>
    </location>
</feature>
<evidence type="ECO:0000256" key="2">
    <source>
        <dbReference type="ARBA" id="ARBA00014587"/>
    </source>
</evidence>
<evidence type="ECO:0000256" key="7">
    <source>
        <dbReference type="SAM" id="Phobius"/>
    </source>
</evidence>
<dbReference type="InterPro" id="IPR004130">
    <property type="entry name" value="Gpn"/>
</dbReference>
<feature type="compositionally biased region" description="Acidic residues" evidence="6">
    <location>
        <begin position="499"/>
        <end position="516"/>
    </location>
</feature>
<organism evidence="8 9">
    <name type="scientific">Durusdinium trenchii</name>
    <dbReference type="NCBI Taxonomy" id="1381693"/>
    <lineage>
        <taxon>Eukaryota</taxon>
        <taxon>Sar</taxon>
        <taxon>Alveolata</taxon>
        <taxon>Dinophyceae</taxon>
        <taxon>Suessiales</taxon>
        <taxon>Symbiodiniaceae</taxon>
        <taxon>Durusdinium</taxon>
    </lineage>
</organism>
<comment type="similarity">
    <text evidence="1">Belongs to the GPN-loop GTPase family.</text>
</comment>
<dbReference type="InterPro" id="IPR004316">
    <property type="entry name" value="SWEET_rpt"/>
</dbReference>
<reference evidence="8 9" key="1">
    <citation type="submission" date="2024-02" db="EMBL/GenBank/DDBJ databases">
        <authorList>
            <person name="Chen Y."/>
            <person name="Shah S."/>
            <person name="Dougan E. K."/>
            <person name="Thang M."/>
            <person name="Chan C."/>
        </authorList>
    </citation>
    <scope>NUCLEOTIDE SEQUENCE [LARGE SCALE GENOMIC DNA]</scope>
</reference>
<feature type="transmembrane region" description="Helical" evidence="7">
    <location>
        <begin position="213"/>
        <end position="236"/>
    </location>
</feature>
<keyword evidence="7" id="KW-0812">Transmembrane</keyword>
<dbReference type="CDD" id="cd17872">
    <property type="entry name" value="GPN3"/>
    <property type="match status" value="1"/>
</dbReference>
<sequence>MAVQSTIWFGYGVATDNVTVMLPNAVGLVLGTGYTWVFHQHYKVGPKKALLQQYAVAASILVFVCAGVWVLPPPRSTSFLGFVAASGSVIFAFSPLAAVVTVFRQQSVASMPLKTSCILFCNGSLWTLYGTLVAQDPAIWVPNVLGTFGGSLQLVIHAFFALRSTTTHRATYDTLNTDTDASSPRGFASVIDTTLRRGGGCRGGREMMLGWRACLCIAAAFASLLACLVTCARGWLTALYYTALSQGRYAQVVVGPAGSGKSTFCFTMQNYMASLAYRLQPLVVNLDPGQERSEEEEKKHPFDLDVRDLISVSDVLEELDFGPNGALVFAMEHLVENMEWLKEGMDEIGGSDDEYFIFDCPGQIELYTHIPVLRTVVENLMSWNIHVCVVHVIDALFIDDTAKFISGSLLALTAMMQLKAPSINVITKCDVKKESFGGGRKRKQRARPLPLALTKRLAETESGESEEGEKSGGSVEAMFRALDLQERQANRAAAGGGNDELEQEKGEEDGVDSDSDGSERGAFLDVDDPEYFNPDSVSLKASLEDSSMSPKFRALSDSICDLLDSYNLVHFLPLDITSEDSVELVVLHIDNATQYGEDLEPRDPRDQDDAEDDEAANVFLNPGP</sequence>
<feature type="transmembrane region" description="Helical" evidence="7">
    <location>
        <begin position="140"/>
        <end position="162"/>
    </location>
</feature>
<keyword evidence="9" id="KW-1185">Reference proteome</keyword>
<comment type="caution">
    <text evidence="8">The sequence shown here is derived from an EMBL/GenBank/DDBJ whole genome shotgun (WGS) entry which is preliminary data.</text>
</comment>
<evidence type="ECO:0000313" key="9">
    <source>
        <dbReference type="Proteomes" id="UP001642464"/>
    </source>
</evidence>
<evidence type="ECO:0000313" key="8">
    <source>
        <dbReference type="EMBL" id="CAK9001104.1"/>
    </source>
</evidence>
<dbReference type="Gene3D" id="3.40.50.300">
    <property type="entry name" value="P-loop containing nucleotide triphosphate hydrolases"/>
    <property type="match status" value="1"/>
</dbReference>
<dbReference type="InterPro" id="IPR030228">
    <property type="entry name" value="Gpn3"/>
</dbReference>
<evidence type="ECO:0000256" key="1">
    <source>
        <dbReference type="ARBA" id="ARBA00005290"/>
    </source>
</evidence>
<dbReference type="Pfam" id="PF03083">
    <property type="entry name" value="MtN3_slv"/>
    <property type="match status" value="2"/>
</dbReference>
<dbReference type="PANTHER" id="PTHR21231:SF7">
    <property type="entry name" value="GPN-LOOP GTPASE 3"/>
    <property type="match status" value="1"/>
</dbReference>
<feature type="region of interest" description="Disordered" evidence="6">
    <location>
        <begin position="452"/>
        <end position="474"/>
    </location>
</feature>
<keyword evidence="4" id="KW-0378">Hydrolase</keyword>
<dbReference type="PANTHER" id="PTHR21231">
    <property type="entry name" value="XPA-BINDING PROTEIN 1-RELATED"/>
    <property type="match status" value="1"/>
</dbReference>
<gene>
    <name evidence="8" type="ORF">SCF082_LOCUS6781</name>
</gene>
<evidence type="ECO:0000256" key="6">
    <source>
        <dbReference type="SAM" id="MobiDB-lite"/>
    </source>
</evidence>
<keyword evidence="5" id="KW-0342">GTP-binding</keyword>
<protein>
    <recommendedName>
        <fullName evidence="2">GPN-loop GTPase 3</fullName>
    </recommendedName>
</protein>
<dbReference type="EMBL" id="CAXAMM010003753">
    <property type="protein sequence ID" value="CAK9001104.1"/>
    <property type="molecule type" value="Genomic_DNA"/>
</dbReference>
<keyword evidence="7" id="KW-1133">Transmembrane helix</keyword>
<feature type="transmembrane region" description="Helical" evidence="7">
    <location>
        <begin position="78"/>
        <end position="103"/>
    </location>
</feature>
<dbReference type="Pfam" id="PF03029">
    <property type="entry name" value="ATP_bind_1"/>
    <property type="match status" value="1"/>
</dbReference>
<feature type="region of interest" description="Disordered" evidence="6">
    <location>
        <begin position="594"/>
        <end position="624"/>
    </location>
</feature>
<feature type="transmembrane region" description="Helical" evidence="7">
    <location>
        <begin position="50"/>
        <end position="72"/>
    </location>
</feature>
<dbReference type="InterPro" id="IPR027417">
    <property type="entry name" value="P-loop_NTPase"/>
</dbReference>
<evidence type="ECO:0000256" key="3">
    <source>
        <dbReference type="ARBA" id="ARBA00022741"/>
    </source>
</evidence>
<keyword evidence="7" id="KW-0472">Membrane</keyword>
<dbReference type="SUPFAM" id="SSF52540">
    <property type="entry name" value="P-loop containing nucleoside triphosphate hydrolases"/>
    <property type="match status" value="1"/>
</dbReference>
<evidence type="ECO:0000256" key="4">
    <source>
        <dbReference type="ARBA" id="ARBA00022801"/>
    </source>
</evidence>
<accession>A0ABP0II98</accession>
<proteinExistence type="inferred from homology"/>
<name>A0ABP0II98_9DINO</name>
<keyword evidence="3" id="KW-0547">Nucleotide-binding</keyword>